<dbReference type="OrthoDB" id="9813126at2"/>
<evidence type="ECO:0000313" key="1">
    <source>
        <dbReference type="EMBL" id="QEA40836.1"/>
    </source>
</evidence>
<evidence type="ECO:0000313" key="2">
    <source>
        <dbReference type="Proteomes" id="UP000321272"/>
    </source>
</evidence>
<gene>
    <name evidence="1" type="ORF">FGL86_06205</name>
</gene>
<organism evidence="1 2">
    <name type="scientific">Pistricoccus aurantiacus</name>
    <dbReference type="NCBI Taxonomy" id="1883414"/>
    <lineage>
        <taxon>Bacteria</taxon>
        <taxon>Pseudomonadati</taxon>
        <taxon>Pseudomonadota</taxon>
        <taxon>Gammaproteobacteria</taxon>
        <taxon>Oceanospirillales</taxon>
        <taxon>Halomonadaceae</taxon>
        <taxon>Pistricoccus</taxon>
    </lineage>
</organism>
<accession>A0A5B8SVT9</accession>
<proteinExistence type="predicted"/>
<sequence length="78" mass="8499">MAKVRQRALDDSFEAHPERFLRGRPKVVMPPASVSINPVQPDDDDPAPYSVVNFPTLSAAGNTETKSTLIFNDLSESG</sequence>
<protein>
    <submittedName>
        <fullName evidence="1">Uncharacterized protein</fullName>
    </submittedName>
</protein>
<dbReference type="KEGG" id="paur:FGL86_06205"/>
<reference evidence="1 2" key="1">
    <citation type="submission" date="2019-06" db="EMBL/GenBank/DDBJ databases">
        <title>Genome analyses of bacteria isolated from kimchi.</title>
        <authorList>
            <person name="Lee S."/>
            <person name="Ahn S."/>
            <person name="Roh S."/>
        </authorList>
    </citation>
    <scope>NUCLEOTIDE SEQUENCE [LARGE SCALE GENOMIC DNA]</scope>
    <source>
        <strain evidence="1 2">CBA4606</strain>
    </source>
</reference>
<dbReference type="EMBL" id="CP042382">
    <property type="protein sequence ID" value="QEA40836.1"/>
    <property type="molecule type" value="Genomic_DNA"/>
</dbReference>
<dbReference type="Proteomes" id="UP000321272">
    <property type="component" value="Chromosome"/>
</dbReference>
<keyword evidence="2" id="KW-1185">Reference proteome</keyword>
<name>A0A5B8SVT9_9GAMM</name>
<dbReference type="AlphaFoldDB" id="A0A5B8SVT9"/>